<dbReference type="AlphaFoldDB" id="A0A564ZJB9"/>
<sequence>MAYTRESIREAVERAGDEHWQALIAHHTDAYPASRPTPGDVCRSEAERLNTLGLGEAREFELIETRVERLGPEIALTHILLYRPLGIRLLAEPYRGYA</sequence>
<accession>A0A564ZJB9</accession>
<evidence type="ECO:0000313" key="1">
    <source>
        <dbReference type="EMBL" id="VUZ85415.1"/>
    </source>
</evidence>
<dbReference type="EMBL" id="CABIKM010000026">
    <property type="protein sequence ID" value="VUZ85415.1"/>
    <property type="molecule type" value="Genomic_DNA"/>
</dbReference>
<name>A0A564ZJB9_9BACT</name>
<reference evidence="1 2" key="1">
    <citation type="submission" date="2019-07" db="EMBL/GenBank/DDBJ databases">
        <authorList>
            <person name="Cremers G."/>
        </authorList>
    </citation>
    <scope>NUCLEOTIDE SEQUENCE [LARGE SCALE GENOMIC DNA]</scope>
</reference>
<proteinExistence type="predicted"/>
<evidence type="ECO:0000313" key="2">
    <source>
        <dbReference type="Proteomes" id="UP000334340"/>
    </source>
</evidence>
<protein>
    <submittedName>
        <fullName evidence="1">Uncharacterized protein</fullName>
    </submittedName>
</protein>
<gene>
    <name evidence="1" type="ORF">MELA_01799</name>
</gene>
<dbReference type="Proteomes" id="UP000334340">
    <property type="component" value="Unassembled WGS sequence"/>
</dbReference>
<keyword evidence="2" id="KW-1185">Reference proteome</keyword>
<organism evidence="1 2">
    <name type="scientific">Candidatus Methylomirabilis lanthanidiphila</name>
    <dbReference type="NCBI Taxonomy" id="2211376"/>
    <lineage>
        <taxon>Bacteria</taxon>
        <taxon>Candidatus Methylomirabilota</taxon>
        <taxon>Candidatus Methylomirabilia</taxon>
        <taxon>Candidatus Methylomirabilales</taxon>
        <taxon>Candidatus Methylomirabilaceae</taxon>
        <taxon>Candidatus Methylomirabilis</taxon>
    </lineage>
</organism>